<evidence type="ECO:0000256" key="2">
    <source>
        <dbReference type="ARBA" id="ARBA00023211"/>
    </source>
</evidence>
<dbReference type="InterPro" id="IPR029044">
    <property type="entry name" value="Nucleotide-diphossugar_trans"/>
</dbReference>
<name>A0A6A3BQA8_HIBSY</name>
<gene>
    <name evidence="3" type="ORF">F3Y22_tig00110013pilonHSYRG00539</name>
</gene>
<protein>
    <recommendedName>
        <fullName evidence="5">Hexosyltransferase</fullName>
    </recommendedName>
</protein>
<organism evidence="3 4">
    <name type="scientific">Hibiscus syriacus</name>
    <name type="common">Rose of Sharon</name>
    <dbReference type="NCBI Taxonomy" id="106335"/>
    <lineage>
        <taxon>Eukaryota</taxon>
        <taxon>Viridiplantae</taxon>
        <taxon>Streptophyta</taxon>
        <taxon>Embryophyta</taxon>
        <taxon>Tracheophyta</taxon>
        <taxon>Spermatophyta</taxon>
        <taxon>Magnoliopsida</taxon>
        <taxon>eudicotyledons</taxon>
        <taxon>Gunneridae</taxon>
        <taxon>Pentapetalae</taxon>
        <taxon>rosids</taxon>
        <taxon>malvids</taxon>
        <taxon>Malvales</taxon>
        <taxon>Malvaceae</taxon>
        <taxon>Malvoideae</taxon>
        <taxon>Hibiscus</taxon>
    </lineage>
</organism>
<keyword evidence="2" id="KW-0464">Manganese</keyword>
<dbReference type="InterPro" id="IPR050587">
    <property type="entry name" value="GNT1/Glycosyltrans_8"/>
</dbReference>
<dbReference type="AlphaFoldDB" id="A0A6A3BQA8"/>
<dbReference type="GO" id="GO:0016757">
    <property type="term" value="F:glycosyltransferase activity"/>
    <property type="evidence" value="ECO:0007669"/>
    <property type="project" value="UniProtKB-KW"/>
</dbReference>
<accession>A0A6A3BQA8</accession>
<dbReference type="EMBL" id="VEPZ02000812">
    <property type="protein sequence ID" value="KAE8718555.1"/>
    <property type="molecule type" value="Genomic_DNA"/>
</dbReference>
<dbReference type="SUPFAM" id="SSF53448">
    <property type="entry name" value="Nucleotide-diphospho-sugar transferases"/>
    <property type="match status" value="1"/>
</dbReference>
<sequence length="358" mass="41097">MAQSIPPFIASNEFREQMDRGKADFRYVSDVDTNWGDVIKVFQKMDKKKNDYQGIGLLNFNDTEITHWKHLISDANHMEQEEDVPVCPALPKIEVPGKRLDLIAVKLPVGTKGIGQGMLLGCICSYPQLVWQHRPTAQVSACPAQLETSLILVDESINVFYRSGLEAAGWKLTEYDKIIFIDADLLILRNIDFLFGMPEISATGNNATLFTPVFTWWHRIPRHMNFLKHFWSGDEEDVKQKKTRLFGSDPPVLYSLLAMRHMKDGGKCTTRCRRNYSSLLVEIEAKGAVGVDRREAEKANFSDGHWRMKVKDRRRKKCIDNVCEWESMLKHWVKITGLMMNFMFQHPPAINTASLYAL</sequence>
<dbReference type="Gene3D" id="3.90.550.10">
    <property type="entry name" value="Spore Coat Polysaccharide Biosynthesis Protein SpsA, Chain A"/>
    <property type="match status" value="1"/>
</dbReference>
<evidence type="ECO:0008006" key="5">
    <source>
        <dbReference type="Google" id="ProtNLM"/>
    </source>
</evidence>
<dbReference type="Proteomes" id="UP000436088">
    <property type="component" value="Unassembled WGS sequence"/>
</dbReference>
<reference evidence="3" key="1">
    <citation type="submission" date="2019-09" db="EMBL/GenBank/DDBJ databases">
        <title>Draft genome information of white flower Hibiscus syriacus.</title>
        <authorList>
            <person name="Kim Y.-M."/>
        </authorList>
    </citation>
    <scope>NUCLEOTIDE SEQUENCE [LARGE SCALE GENOMIC DNA]</scope>
    <source>
        <strain evidence="3">YM2019G1</strain>
    </source>
</reference>
<keyword evidence="1" id="KW-0808">Transferase</keyword>
<keyword evidence="4" id="KW-1185">Reference proteome</keyword>
<proteinExistence type="predicted"/>
<dbReference type="PANTHER" id="PTHR11183">
    <property type="entry name" value="GLYCOGENIN SUBFAMILY MEMBER"/>
    <property type="match status" value="1"/>
</dbReference>
<evidence type="ECO:0000313" key="4">
    <source>
        <dbReference type="Proteomes" id="UP000436088"/>
    </source>
</evidence>
<comment type="caution">
    <text evidence="3">The sequence shown here is derived from an EMBL/GenBank/DDBJ whole genome shotgun (WGS) entry which is preliminary data.</text>
</comment>
<evidence type="ECO:0000256" key="1">
    <source>
        <dbReference type="ARBA" id="ARBA00022676"/>
    </source>
</evidence>
<evidence type="ECO:0000313" key="3">
    <source>
        <dbReference type="EMBL" id="KAE8718555.1"/>
    </source>
</evidence>
<keyword evidence="1" id="KW-0328">Glycosyltransferase</keyword>